<dbReference type="Pfam" id="PF02566">
    <property type="entry name" value="OsmC"/>
    <property type="match status" value="1"/>
</dbReference>
<dbReference type="InterPro" id="IPR036102">
    <property type="entry name" value="OsmC/Ohrsf"/>
</dbReference>
<evidence type="ECO:0008006" key="3">
    <source>
        <dbReference type="Google" id="ProtNLM"/>
    </source>
</evidence>
<comment type="caution">
    <text evidence="1">The sequence shown here is derived from an EMBL/GenBank/DDBJ whole genome shotgun (WGS) entry which is preliminary data.</text>
</comment>
<dbReference type="Gene3D" id="3.30.300.20">
    <property type="match status" value="1"/>
</dbReference>
<accession>A0ABP9AQC2</accession>
<dbReference type="SUPFAM" id="SSF82784">
    <property type="entry name" value="OsmC-like"/>
    <property type="match status" value="1"/>
</dbReference>
<proteinExistence type="predicted"/>
<protein>
    <recommendedName>
        <fullName evidence="3">OsmC family peroxiredoxin</fullName>
    </recommendedName>
</protein>
<dbReference type="InterPro" id="IPR015946">
    <property type="entry name" value="KH_dom-like_a/b"/>
</dbReference>
<gene>
    <name evidence="1" type="ORF">GCM10023307_06820</name>
</gene>
<dbReference type="EMBL" id="BAABJE010000001">
    <property type="protein sequence ID" value="GAA4784736.1"/>
    <property type="molecule type" value="Genomic_DNA"/>
</dbReference>
<sequence>MTDSPDIRVMLEQEGPYAFKVNFEGAGLAALHTDEPAPLGEGAGPNPSAILLTSIANCLGASLLFALRKFRNTPGPIRAEIVARRERNAEGRWRIPHAEVTIHLSDKAADLEHFDRVLAQFEQFCIVTQSVREGVDVAVRIVDADGVVREPGA</sequence>
<dbReference type="InterPro" id="IPR003718">
    <property type="entry name" value="OsmC/Ohr_fam"/>
</dbReference>
<reference evidence="2" key="1">
    <citation type="journal article" date="2019" name="Int. J. Syst. Evol. Microbiol.">
        <title>The Global Catalogue of Microorganisms (GCM) 10K type strain sequencing project: providing services to taxonomists for standard genome sequencing and annotation.</title>
        <authorList>
            <consortium name="The Broad Institute Genomics Platform"/>
            <consortium name="The Broad Institute Genome Sequencing Center for Infectious Disease"/>
            <person name="Wu L."/>
            <person name="Ma J."/>
        </authorList>
    </citation>
    <scope>NUCLEOTIDE SEQUENCE [LARGE SCALE GENOMIC DNA]</scope>
    <source>
        <strain evidence="2">JCM 18204</strain>
    </source>
</reference>
<name>A0ABP9AQC2_9GAMM</name>
<evidence type="ECO:0000313" key="2">
    <source>
        <dbReference type="Proteomes" id="UP001499959"/>
    </source>
</evidence>
<keyword evidence="2" id="KW-1185">Reference proteome</keyword>
<evidence type="ECO:0000313" key="1">
    <source>
        <dbReference type="EMBL" id="GAA4784736.1"/>
    </source>
</evidence>
<dbReference type="Proteomes" id="UP001499959">
    <property type="component" value="Unassembled WGS sequence"/>
</dbReference>
<organism evidence="1 2">
    <name type="scientific">Lysobacter hankyongensis</name>
    <dbReference type="NCBI Taxonomy" id="1176535"/>
    <lineage>
        <taxon>Bacteria</taxon>
        <taxon>Pseudomonadati</taxon>
        <taxon>Pseudomonadota</taxon>
        <taxon>Gammaproteobacteria</taxon>
        <taxon>Lysobacterales</taxon>
        <taxon>Lysobacteraceae</taxon>
        <taxon>Lysobacter</taxon>
    </lineage>
</organism>
<dbReference type="RefSeq" id="WP_345301850.1">
    <property type="nucleotide sequence ID" value="NZ_BAABJE010000001.1"/>
</dbReference>